<sequence length="648" mass="73997">MIQGLSTSSNDNKVDVNISDTLCSEVPYQYKMFALYFTKLGREYLEGIYNKDLLLDYICHELIKSKLDMNLFQEGVIKKINSDKDKVHVGGLIYLSSTLSTLETNSIIPTDKDLLRRDISYFGVCKECNIYDFYLALYMLKSVEDNQDILKILTLDSICKLFSKSHGFFNRISTIRDMIRKSQLFDDSSFNDICSSIEDGLKSGMEILLKIYPQIYLLSMAKDYLTNYGNIKEEGIPLQLILGITEEKPERITSKKRDIGSKFPIPGIPGPPIGPTGKPSHFSMSPSISGLTRTEIVDLTSQNTIGRPWDLPDKFKGRKFEKSLKELYGSRGYESQFFYESGKKPPVKIIYYEKPSEREYKYQQFIKKLKEENKKQREKQKEKLLKSSGYKDLKLTFDNVEEDISETEPSPIPIPEKEKESLVFDKKFHAPANKLKSNIRNFNRKYSRNLIGKDYFKPQVPFEEDSSINIEEATIGLPDEEYSEKSPQKSSEGIKFNESLIEEIITNKESSTPLTIEKATKDVNLKCSELTRSQRKRALGLFNLLMFLNGGNSLGWFITPFCRAVYFAESGIISGSKVKLDIKKVASSCFSVLQNTKFILGDPILEKTAQQVCFVYYKKKVSAIIQEYSTGITLSQEPSSNIPTSKLD</sequence>
<proteinExistence type="predicted"/>
<dbReference type="Proteomes" id="UP000001460">
    <property type="component" value="Unassembled WGS sequence"/>
</dbReference>
<evidence type="ECO:0000313" key="2">
    <source>
        <dbReference type="Proteomes" id="UP000001460"/>
    </source>
</evidence>
<reference evidence="1" key="1">
    <citation type="submission" date="2008-06" db="EMBL/GenBank/DDBJ databases">
        <authorList>
            <person name="Lorenzi H."/>
            <person name="Inman J."/>
            <person name="Miller J."/>
            <person name="Schobel S."/>
            <person name="Amedeo P."/>
            <person name="Caler E.V."/>
            <person name="da Silva J."/>
        </authorList>
    </citation>
    <scope>NUCLEOTIDE SEQUENCE [LARGE SCALE GENOMIC DNA]</scope>
    <source>
        <strain evidence="1">RN66</strain>
    </source>
</reference>
<keyword evidence="2" id="KW-1185">Reference proteome</keyword>
<organism evidence="1 2">
    <name type="scientific">Cryptosporidium muris (strain RN66)</name>
    <dbReference type="NCBI Taxonomy" id="441375"/>
    <lineage>
        <taxon>Eukaryota</taxon>
        <taxon>Sar</taxon>
        <taxon>Alveolata</taxon>
        <taxon>Apicomplexa</taxon>
        <taxon>Conoidasida</taxon>
        <taxon>Coccidia</taxon>
        <taxon>Eucoccidiorida</taxon>
        <taxon>Eimeriorina</taxon>
        <taxon>Cryptosporidiidae</taxon>
        <taxon>Cryptosporidium</taxon>
    </lineage>
</organism>
<dbReference type="RefSeq" id="XP_002142317.1">
    <property type="nucleotide sequence ID" value="XM_002142281.1"/>
</dbReference>
<gene>
    <name evidence="1" type="ORF">CMU_031090</name>
</gene>
<dbReference type="GeneID" id="6997564"/>
<dbReference type="OrthoDB" id="344344at2759"/>
<evidence type="ECO:0000313" key="1">
    <source>
        <dbReference type="EMBL" id="EEA07968.1"/>
    </source>
</evidence>
<name>B6AIC7_CRYMR</name>
<protein>
    <submittedName>
        <fullName evidence="1">Uncharacterized protein</fullName>
    </submittedName>
</protein>
<dbReference type="VEuPathDB" id="CryptoDB:CMU_031090"/>
<dbReference type="EMBL" id="DS989736">
    <property type="protein sequence ID" value="EEA07968.1"/>
    <property type="molecule type" value="Genomic_DNA"/>
</dbReference>
<accession>B6AIC7</accession>
<dbReference type="AlphaFoldDB" id="B6AIC7"/>